<keyword evidence="1" id="KW-0472">Membrane</keyword>
<dbReference type="Proteomes" id="UP000269693">
    <property type="component" value="Chromosome"/>
</dbReference>
<sequence length="346" mass="39819">MSYQQFVDIKVTLDKNEFQANETISGEVFIKNHSPIHLDIENIQIKLSIKHQGKGETDEITLDYYSINDCEKISKGQTIASTFTFKPVYNVSFIGENMTQTVLLTAKVDIKKESEKQLRKEKLSDFKIGGYLKGLIRPDFYHEIPILLIKGNSTYKFKKTSGSIKPGIKKAQTILFFGLIITGIISAIIYSQLGRLEVFYVFLSIYAILCGIVYFYKIQPSLAIGAINYKLEALDEHYYKTNFRLKKRTNTIQHINCQLIGKERVTYDNGSSRSTSIKTFYKGEKTKVTPINISSFKSKFPEESLPISIKNNDFEIMWYLKIEVLTRNNKRIEGEDLILIDFEKLL</sequence>
<protein>
    <submittedName>
        <fullName evidence="2">Uncharacterized protein</fullName>
    </submittedName>
</protein>
<reference evidence="2 3" key="1">
    <citation type="submission" date="2018-09" db="EMBL/GenBank/DDBJ databases">
        <title>Insights into the microbiota of Asian seabass (Lates calcarifer) with tenacibaculosis symptoms and description of sp. nov. Tenacibaculum singaporense.</title>
        <authorList>
            <person name="Miyake S."/>
            <person name="Soh M."/>
            <person name="Azman M.N."/>
            <person name="Ngoh S.Y."/>
            <person name="Orban L."/>
            <person name="Seedorf H."/>
        </authorList>
    </citation>
    <scope>NUCLEOTIDE SEQUENCE [LARGE SCALE GENOMIC DNA]</scope>
    <source>
        <strain evidence="2 3">DSM 13764</strain>
    </source>
</reference>
<dbReference type="RefSeq" id="WP_073181669.1">
    <property type="nucleotide sequence ID" value="NZ_CP032544.1"/>
</dbReference>
<organism evidence="2 3">
    <name type="scientific">Tenacibaculum mesophilum</name>
    <dbReference type="NCBI Taxonomy" id="104268"/>
    <lineage>
        <taxon>Bacteria</taxon>
        <taxon>Pseudomonadati</taxon>
        <taxon>Bacteroidota</taxon>
        <taxon>Flavobacteriia</taxon>
        <taxon>Flavobacteriales</taxon>
        <taxon>Flavobacteriaceae</taxon>
        <taxon>Tenacibaculum</taxon>
    </lineage>
</organism>
<keyword evidence="1" id="KW-0812">Transmembrane</keyword>
<evidence type="ECO:0000256" key="1">
    <source>
        <dbReference type="SAM" id="Phobius"/>
    </source>
</evidence>
<evidence type="ECO:0000313" key="2">
    <source>
        <dbReference type="EMBL" id="AZJ33680.1"/>
    </source>
</evidence>
<gene>
    <name evidence="2" type="ORF">D6200_14320</name>
</gene>
<feature type="transmembrane region" description="Helical" evidence="1">
    <location>
        <begin position="199"/>
        <end position="216"/>
    </location>
</feature>
<accession>A0ABM7CIS3</accession>
<keyword evidence="1" id="KW-1133">Transmembrane helix</keyword>
<feature type="transmembrane region" description="Helical" evidence="1">
    <location>
        <begin position="174"/>
        <end position="193"/>
    </location>
</feature>
<evidence type="ECO:0000313" key="3">
    <source>
        <dbReference type="Proteomes" id="UP000269693"/>
    </source>
</evidence>
<dbReference type="EMBL" id="CP032544">
    <property type="protein sequence ID" value="AZJ33680.1"/>
    <property type="molecule type" value="Genomic_DNA"/>
</dbReference>
<keyword evidence="3" id="KW-1185">Reference proteome</keyword>
<proteinExistence type="predicted"/>
<name>A0ABM7CIS3_9FLAO</name>